<feature type="compositionally biased region" description="Basic and acidic residues" evidence="1">
    <location>
        <begin position="65"/>
        <end position="81"/>
    </location>
</feature>
<sequence length="602" mass="66838">MKIRKSPLCQKKESKKKTKKLRKDPSRFFLATEETQTDQTAVVDGSRRSKSRTNSTESSEDDSSDSMRKKDKRTGVKDAASKPRKPKLKLGISYSARQHGSGRSQNRISKSLRSVKKRSRRSDRSMKSPARKRKMLELRKKMIEFKKLKQSRPKETTNAMRNKQKDDLDAKEVCHDDSTPRDDSSNDSTETPEKFGKHRSANEAQRTSQVDTLPIPDDDDKLVQTRYDNPSNMLSAEPEAKQIPSAPSGQTIGRTLQEETKTGEGKEQSNAVALNHPKPMQESNQKISTPVLTPTRIQQSAVVESRVKLPSPMKQTMNVAPPGESVDRPKAKQDVIVTPQGLPVDQAKVAKDANVTAGVKSTDHLKAKQVTNQSTPADQVKAVKTANMVSQNARTGQVRPGKTENVIPQLKTQPKAGQVTNVIPQNVPDHAKLQQVKKLTLASAPMNLVNELKVANVTPPATPRNQGKAMQVAKIGPRITPIDHAKVQQTRKEVQRSEPANQVKALKVVNEIQNPTPMHKPKAGKATDLIRQVGAPRMKPTPNLRILSPNQLQTKQTTNVPQHAAIPNQMQVGLTLNMRPSFSSRTSGRNSRTLYFTMKKRI</sequence>
<feature type="compositionally biased region" description="Basic residues" evidence="1">
    <location>
        <begin position="13"/>
        <end position="22"/>
    </location>
</feature>
<feature type="compositionally biased region" description="Polar residues" evidence="1">
    <location>
        <begin position="281"/>
        <end position="290"/>
    </location>
</feature>
<organism evidence="2 3">
    <name type="scientific">Gnathostoma spinigerum</name>
    <dbReference type="NCBI Taxonomy" id="75299"/>
    <lineage>
        <taxon>Eukaryota</taxon>
        <taxon>Metazoa</taxon>
        <taxon>Ecdysozoa</taxon>
        <taxon>Nematoda</taxon>
        <taxon>Chromadorea</taxon>
        <taxon>Rhabditida</taxon>
        <taxon>Spirurina</taxon>
        <taxon>Gnathostomatomorpha</taxon>
        <taxon>Gnathostomatoidea</taxon>
        <taxon>Gnathostomatidae</taxon>
        <taxon>Gnathostoma</taxon>
    </lineage>
</organism>
<keyword evidence="3" id="KW-1185">Reference proteome</keyword>
<protein>
    <submittedName>
        <fullName evidence="2">Uncharacterized protein</fullName>
    </submittedName>
</protein>
<comment type="caution">
    <text evidence="2">The sequence shown here is derived from an EMBL/GenBank/DDBJ whole genome shotgun (WGS) entry which is preliminary data.</text>
</comment>
<dbReference type="AlphaFoldDB" id="A0ABD6EYE8"/>
<accession>A0ABD6EYE8</accession>
<reference evidence="2 3" key="1">
    <citation type="submission" date="2024-08" db="EMBL/GenBank/DDBJ databases">
        <title>Gnathostoma spinigerum genome.</title>
        <authorList>
            <person name="Gonzalez-Bertolin B."/>
            <person name="Monzon S."/>
            <person name="Zaballos A."/>
            <person name="Jimenez P."/>
            <person name="Dekumyoy P."/>
            <person name="Varona S."/>
            <person name="Cuesta I."/>
            <person name="Sumanam S."/>
            <person name="Adisakwattana P."/>
            <person name="Gasser R.B."/>
            <person name="Hernandez-Gonzalez A."/>
            <person name="Young N.D."/>
            <person name="Perteguer M.J."/>
        </authorList>
    </citation>
    <scope>NUCLEOTIDE SEQUENCE [LARGE SCALE GENOMIC DNA]</scope>
    <source>
        <strain evidence="2">AL3</strain>
        <tissue evidence="2">Liver</tissue>
    </source>
</reference>
<feature type="compositionally biased region" description="Basic and acidic residues" evidence="1">
    <location>
        <begin position="256"/>
        <end position="267"/>
    </location>
</feature>
<feature type="region of interest" description="Disordered" evidence="1">
    <location>
        <begin position="1"/>
        <end position="290"/>
    </location>
</feature>
<proteinExistence type="predicted"/>
<name>A0ABD6EYE8_9BILA</name>
<feature type="compositionally biased region" description="Basic and acidic residues" evidence="1">
    <location>
        <begin position="163"/>
        <end position="184"/>
    </location>
</feature>
<dbReference type="Proteomes" id="UP001608902">
    <property type="component" value="Unassembled WGS sequence"/>
</dbReference>
<feature type="compositionally biased region" description="Basic and acidic residues" evidence="1">
    <location>
        <begin position="135"/>
        <end position="155"/>
    </location>
</feature>
<feature type="compositionally biased region" description="Polar residues" evidence="1">
    <location>
        <begin position="202"/>
        <end position="211"/>
    </location>
</feature>
<evidence type="ECO:0000313" key="3">
    <source>
        <dbReference type="Proteomes" id="UP001608902"/>
    </source>
</evidence>
<feature type="compositionally biased region" description="Polar residues" evidence="1">
    <location>
        <begin position="95"/>
        <end position="106"/>
    </location>
</feature>
<evidence type="ECO:0000256" key="1">
    <source>
        <dbReference type="SAM" id="MobiDB-lite"/>
    </source>
</evidence>
<evidence type="ECO:0000313" key="2">
    <source>
        <dbReference type="EMBL" id="MFH4981722.1"/>
    </source>
</evidence>
<dbReference type="EMBL" id="JBGFUD010007751">
    <property type="protein sequence ID" value="MFH4981722.1"/>
    <property type="molecule type" value="Genomic_DNA"/>
</dbReference>
<gene>
    <name evidence="2" type="ORF">AB6A40_008431</name>
</gene>
<feature type="compositionally biased region" description="Polar residues" evidence="1">
    <location>
        <begin position="245"/>
        <end position="254"/>
    </location>
</feature>